<dbReference type="SUPFAM" id="SSF53850">
    <property type="entry name" value="Periplasmic binding protein-like II"/>
    <property type="match status" value="1"/>
</dbReference>
<dbReference type="PANTHER" id="PTHR30419">
    <property type="entry name" value="HTH-TYPE TRANSCRIPTIONAL REGULATOR YBHD"/>
    <property type="match status" value="1"/>
</dbReference>
<reference evidence="6 7" key="1">
    <citation type="submission" date="2021-02" db="EMBL/GenBank/DDBJ databases">
        <title>Niveibacterium changnyeongensis HC41.</title>
        <authorList>
            <person name="Kang M."/>
        </authorList>
    </citation>
    <scope>NUCLEOTIDE SEQUENCE [LARGE SCALE GENOMIC DNA]</scope>
    <source>
        <strain evidence="6 7">HC41</strain>
    </source>
</reference>
<dbReference type="InterPro" id="IPR036390">
    <property type="entry name" value="WH_DNA-bd_sf"/>
</dbReference>
<evidence type="ECO:0000256" key="3">
    <source>
        <dbReference type="ARBA" id="ARBA00023125"/>
    </source>
</evidence>
<evidence type="ECO:0000256" key="1">
    <source>
        <dbReference type="ARBA" id="ARBA00009437"/>
    </source>
</evidence>
<dbReference type="InterPro" id="IPR036388">
    <property type="entry name" value="WH-like_DNA-bd_sf"/>
</dbReference>
<dbReference type="Pfam" id="PF03466">
    <property type="entry name" value="LysR_substrate"/>
    <property type="match status" value="1"/>
</dbReference>
<dbReference type="InterPro" id="IPR000847">
    <property type="entry name" value="LysR_HTH_N"/>
</dbReference>
<protein>
    <submittedName>
        <fullName evidence="6">LysR family transcriptional regulator</fullName>
    </submittedName>
</protein>
<dbReference type="Gene3D" id="3.40.190.290">
    <property type="match status" value="1"/>
</dbReference>
<evidence type="ECO:0000313" key="7">
    <source>
        <dbReference type="Proteomes" id="UP000663570"/>
    </source>
</evidence>
<keyword evidence="2" id="KW-0805">Transcription regulation</keyword>
<evidence type="ECO:0000259" key="5">
    <source>
        <dbReference type="PROSITE" id="PS50931"/>
    </source>
</evidence>
<dbReference type="InterPro" id="IPR050950">
    <property type="entry name" value="HTH-type_LysR_regulators"/>
</dbReference>
<gene>
    <name evidence="6" type="ORF">JY500_18830</name>
</gene>
<feature type="domain" description="HTH lysR-type" evidence="5">
    <location>
        <begin position="1"/>
        <end position="60"/>
    </location>
</feature>
<dbReference type="Pfam" id="PF00126">
    <property type="entry name" value="HTH_1"/>
    <property type="match status" value="1"/>
</dbReference>
<dbReference type="Gene3D" id="1.10.10.10">
    <property type="entry name" value="Winged helix-like DNA-binding domain superfamily/Winged helix DNA-binding domain"/>
    <property type="match status" value="1"/>
</dbReference>
<dbReference type="RefSeq" id="WP_206254156.1">
    <property type="nucleotide sequence ID" value="NZ_CP071060.1"/>
</dbReference>
<dbReference type="Proteomes" id="UP000663570">
    <property type="component" value="Chromosome"/>
</dbReference>
<name>A0ABX7M735_9RHOO</name>
<sequence>MRYDLTDLQLFGAIAATGNLTQGAERVHLAPASASARIRRLEDAAGAPLFERRPRGVALTPAGEAMLRHARRVLSEVALLDAELGTFARGVAGVVRLFANTNAIGGSLPQDLAGFLAAQPQVDVLLEEHSSPAIVSAVVSGAADVGIVAGEVGGPELAFLPYRADRLVLICSPQHPFASRGRLNYADTLAENYVSLSADSAIHGFLLDRAREAGRRPRIRAQVRAFDAVCRMVSAGVGVAVVPHSAAVAAAVPLAVVELNDAWGSREMKLCFRREQTLSPYQRELITHLTLISQSGRSGV</sequence>
<dbReference type="InterPro" id="IPR005119">
    <property type="entry name" value="LysR_subst-bd"/>
</dbReference>
<comment type="similarity">
    <text evidence="1">Belongs to the LysR transcriptional regulatory family.</text>
</comment>
<evidence type="ECO:0000256" key="2">
    <source>
        <dbReference type="ARBA" id="ARBA00023015"/>
    </source>
</evidence>
<dbReference type="SUPFAM" id="SSF46785">
    <property type="entry name" value="Winged helix' DNA-binding domain"/>
    <property type="match status" value="1"/>
</dbReference>
<dbReference type="EMBL" id="CP071060">
    <property type="protein sequence ID" value="QSI76489.1"/>
    <property type="molecule type" value="Genomic_DNA"/>
</dbReference>
<dbReference type="PANTHER" id="PTHR30419:SF2">
    <property type="entry name" value="LYSR FAMILY TRANSCRIPTIONAL REGULATOR"/>
    <property type="match status" value="1"/>
</dbReference>
<keyword evidence="4" id="KW-0804">Transcription</keyword>
<accession>A0ABX7M735</accession>
<organism evidence="6 7">
    <name type="scientific">Niveibacterium microcysteis</name>
    <dbReference type="NCBI Taxonomy" id="2811415"/>
    <lineage>
        <taxon>Bacteria</taxon>
        <taxon>Pseudomonadati</taxon>
        <taxon>Pseudomonadota</taxon>
        <taxon>Betaproteobacteria</taxon>
        <taxon>Rhodocyclales</taxon>
        <taxon>Rhodocyclaceae</taxon>
        <taxon>Niveibacterium</taxon>
    </lineage>
</organism>
<keyword evidence="7" id="KW-1185">Reference proteome</keyword>
<proteinExistence type="inferred from homology"/>
<evidence type="ECO:0000313" key="6">
    <source>
        <dbReference type="EMBL" id="QSI76489.1"/>
    </source>
</evidence>
<keyword evidence="3" id="KW-0238">DNA-binding</keyword>
<dbReference type="PROSITE" id="PS50931">
    <property type="entry name" value="HTH_LYSR"/>
    <property type="match status" value="1"/>
</dbReference>
<evidence type="ECO:0000256" key="4">
    <source>
        <dbReference type="ARBA" id="ARBA00023163"/>
    </source>
</evidence>